<dbReference type="Proteomes" id="UP000297716">
    <property type="component" value="Unassembled WGS sequence"/>
</dbReference>
<keyword evidence="2" id="KW-1185">Reference proteome</keyword>
<gene>
    <name evidence="1" type="ORF">E0Z10_g9706</name>
</gene>
<comment type="caution">
    <text evidence="1">The sequence shown here is derived from an EMBL/GenBank/DDBJ whole genome shotgun (WGS) entry which is preliminary data.</text>
</comment>
<evidence type="ECO:0000313" key="1">
    <source>
        <dbReference type="EMBL" id="TGJ79059.1"/>
    </source>
</evidence>
<evidence type="ECO:0000313" key="2">
    <source>
        <dbReference type="Proteomes" id="UP000297716"/>
    </source>
</evidence>
<dbReference type="EMBL" id="SKBN01000320">
    <property type="protein sequence ID" value="TGJ79059.1"/>
    <property type="molecule type" value="Genomic_DNA"/>
</dbReference>
<protein>
    <submittedName>
        <fullName evidence="1">Uncharacterized protein</fullName>
    </submittedName>
</protein>
<dbReference type="AlphaFoldDB" id="A0A4Z0Y4Q9"/>
<proteinExistence type="predicted"/>
<organism evidence="1 2">
    <name type="scientific">Xylaria hypoxylon</name>
    <dbReference type="NCBI Taxonomy" id="37992"/>
    <lineage>
        <taxon>Eukaryota</taxon>
        <taxon>Fungi</taxon>
        <taxon>Dikarya</taxon>
        <taxon>Ascomycota</taxon>
        <taxon>Pezizomycotina</taxon>
        <taxon>Sordariomycetes</taxon>
        <taxon>Xylariomycetidae</taxon>
        <taxon>Xylariales</taxon>
        <taxon>Xylariaceae</taxon>
        <taxon>Xylaria</taxon>
    </lineage>
</organism>
<sequence>MTGRPYLKDRGSLEASLGRNELFIDLIIKPPQFIPLMTPFYVVARLIDPRDRHNVPTLINDGVCDRITARAVLFVAAGQILEGPVYRSRPLQPRDCVEMYSYNLNIGQDFRVGVISNSEDPPPGEYMVFKLCFSEKGTRHIRLELRWYRKGKTYSAWFITGEIDVGGPNGMPQWFTPQERYLLALLVPDAFPTVQEDPIVAHVHNLLREQHQQQQKQKQKEQ</sequence>
<reference evidence="1 2" key="1">
    <citation type="submission" date="2019-03" db="EMBL/GenBank/DDBJ databases">
        <title>Draft genome sequence of Xylaria hypoxylon DSM 108379, a ubiquitous saprotrophic-parasitic fungi on hardwood.</title>
        <authorList>
            <person name="Buettner E."/>
            <person name="Leonhardt S."/>
            <person name="Gebauer A.M."/>
            <person name="Liers C."/>
            <person name="Hofrichter M."/>
            <person name="Kellner H."/>
        </authorList>
    </citation>
    <scope>NUCLEOTIDE SEQUENCE [LARGE SCALE GENOMIC DNA]</scope>
    <source>
        <strain evidence="1 2">DSM 108379</strain>
    </source>
</reference>
<dbReference type="OrthoDB" id="4741803at2759"/>
<name>A0A4Z0Y4Q9_9PEZI</name>
<accession>A0A4Z0Y4Q9</accession>